<comment type="subcellular location">
    <subcellularLocation>
        <location evidence="1">Cell membrane</location>
        <topology evidence="1">Single-pass membrane protein</topology>
    </subcellularLocation>
</comment>
<keyword evidence="10" id="KW-0282">Flagellum</keyword>
<feature type="domain" description="OmpA-like" evidence="9">
    <location>
        <begin position="104"/>
        <end position="225"/>
    </location>
</feature>
<dbReference type="InterPro" id="IPR025713">
    <property type="entry name" value="MotB-like_N_dom"/>
</dbReference>
<evidence type="ECO:0000256" key="2">
    <source>
        <dbReference type="ARBA" id="ARBA00008914"/>
    </source>
</evidence>
<dbReference type="InterPro" id="IPR036737">
    <property type="entry name" value="OmpA-like_sf"/>
</dbReference>
<dbReference type="GO" id="GO:0005886">
    <property type="term" value="C:plasma membrane"/>
    <property type="evidence" value="ECO:0007669"/>
    <property type="project" value="UniProtKB-SubCell"/>
</dbReference>
<evidence type="ECO:0000256" key="8">
    <source>
        <dbReference type="SAM" id="Phobius"/>
    </source>
</evidence>
<evidence type="ECO:0000256" key="4">
    <source>
        <dbReference type="ARBA" id="ARBA00022692"/>
    </source>
</evidence>
<dbReference type="InterPro" id="IPR006665">
    <property type="entry name" value="OmpA-like"/>
</dbReference>
<accession>A0A932MQ83</accession>
<dbReference type="PANTHER" id="PTHR30329:SF21">
    <property type="entry name" value="LIPOPROTEIN YIAD-RELATED"/>
    <property type="match status" value="1"/>
</dbReference>
<evidence type="ECO:0000313" key="11">
    <source>
        <dbReference type="Proteomes" id="UP000782312"/>
    </source>
</evidence>
<evidence type="ECO:0000259" key="9">
    <source>
        <dbReference type="PROSITE" id="PS51123"/>
    </source>
</evidence>
<comment type="similarity">
    <text evidence="2">Belongs to the MotB family.</text>
</comment>
<keyword evidence="10" id="KW-0966">Cell projection</keyword>
<sequence length="228" mass="24919">MALNPRRRQDEGGVDEWIVTYGDMVTLLLTFFILIVSMSSPDKGKIDKAIKSIQGALGTSGVSAEMAMLSEKRSEASFQNLGSQVKNLVLEGNLQDVVDVKVTERGIVLNMTGGVLFRAGSAAVERGFMPFLLELSQMLKKLPYKVMVEGHTDDSPPPPQGSYPSNWELSAARAAAIVRVLTREGGVEPERFSATGYGEFRPLFAPTPENRPKNRRVEVIISREGFSG</sequence>
<keyword evidence="6 7" id="KW-0472">Membrane</keyword>
<keyword evidence="4 8" id="KW-0812">Transmembrane</keyword>
<gene>
    <name evidence="10" type="ORF">HYZ11_09650</name>
</gene>
<name>A0A932MQ83_UNCTE</name>
<dbReference type="Proteomes" id="UP000782312">
    <property type="component" value="Unassembled WGS sequence"/>
</dbReference>
<evidence type="ECO:0000256" key="6">
    <source>
        <dbReference type="ARBA" id="ARBA00023136"/>
    </source>
</evidence>
<dbReference type="Pfam" id="PF00691">
    <property type="entry name" value="OmpA"/>
    <property type="match status" value="1"/>
</dbReference>
<dbReference type="PANTHER" id="PTHR30329">
    <property type="entry name" value="STATOR ELEMENT OF FLAGELLAR MOTOR COMPLEX"/>
    <property type="match status" value="1"/>
</dbReference>
<feature type="transmembrane region" description="Helical" evidence="8">
    <location>
        <begin position="18"/>
        <end position="38"/>
    </location>
</feature>
<evidence type="ECO:0000256" key="7">
    <source>
        <dbReference type="PROSITE-ProRule" id="PRU00473"/>
    </source>
</evidence>
<reference evidence="10" key="1">
    <citation type="submission" date="2020-07" db="EMBL/GenBank/DDBJ databases">
        <title>Huge and variable diversity of episymbiotic CPR bacteria and DPANN archaea in groundwater ecosystems.</title>
        <authorList>
            <person name="He C.Y."/>
            <person name="Keren R."/>
            <person name="Whittaker M."/>
            <person name="Farag I.F."/>
            <person name="Doudna J."/>
            <person name="Cate J.H.D."/>
            <person name="Banfield J.F."/>
        </authorList>
    </citation>
    <scope>NUCLEOTIDE SEQUENCE</scope>
    <source>
        <strain evidence="10">NC_groundwater_763_Ag_S-0.2um_68_21</strain>
    </source>
</reference>
<evidence type="ECO:0000256" key="1">
    <source>
        <dbReference type="ARBA" id="ARBA00004162"/>
    </source>
</evidence>
<keyword evidence="5 8" id="KW-1133">Transmembrane helix</keyword>
<organism evidence="10 11">
    <name type="scientific">Tectimicrobiota bacterium</name>
    <dbReference type="NCBI Taxonomy" id="2528274"/>
    <lineage>
        <taxon>Bacteria</taxon>
        <taxon>Pseudomonadati</taxon>
        <taxon>Nitrospinota/Tectimicrobiota group</taxon>
        <taxon>Candidatus Tectimicrobiota</taxon>
    </lineage>
</organism>
<dbReference type="Pfam" id="PF13677">
    <property type="entry name" value="MotB_plug"/>
    <property type="match status" value="1"/>
</dbReference>
<dbReference type="SUPFAM" id="SSF103088">
    <property type="entry name" value="OmpA-like"/>
    <property type="match status" value="1"/>
</dbReference>
<dbReference type="PROSITE" id="PS51123">
    <property type="entry name" value="OMPA_2"/>
    <property type="match status" value="1"/>
</dbReference>
<dbReference type="Gene3D" id="3.30.1330.60">
    <property type="entry name" value="OmpA-like domain"/>
    <property type="match status" value="1"/>
</dbReference>
<keyword evidence="3" id="KW-1003">Cell membrane</keyword>
<dbReference type="InterPro" id="IPR050330">
    <property type="entry name" value="Bact_OuterMem_StrucFunc"/>
</dbReference>
<dbReference type="AlphaFoldDB" id="A0A932MQ83"/>
<evidence type="ECO:0000256" key="3">
    <source>
        <dbReference type="ARBA" id="ARBA00022475"/>
    </source>
</evidence>
<dbReference type="CDD" id="cd07185">
    <property type="entry name" value="OmpA_C-like"/>
    <property type="match status" value="1"/>
</dbReference>
<dbReference type="EMBL" id="JACPUR010000019">
    <property type="protein sequence ID" value="MBI3127856.1"/>
    <property type="molecule type" value="Genomic_DNA"/>
</dbReference>
<proteinExistence type="inferred from homology"/>
<comment type="caution">
    <text evidence="10">The sequence shown here is derived from an EMBL/GenBank/DDBJ whole genome shotgun (WGS) entry which is preliminary data.</text>
</comment>
<protein>
    <submittedName>
        <fullName evidence="10">Flagellar motor protein MotB</fullName>
    </submittedName>
</protein>
<keyword evidence="10" id="KW-0969">Cilium</keyword>
<evidence type="ECO:0000256" key="5">
    <source>
        <dbReference type="ARBA" id="ARBA00022989"/>
    </source>
</evidence>
<evidence type="ECO:0000313" key="10">
    <source>
        <dbReference type="EMBL" id="MBI3127856.1"/>
    </source>
</evidence>